<accession>A0ACC1NRA9</accession>
<dbReference type="EMBL" id="JAPDGR010001515">
    <property type="protein sequence ID" value="KAJ2981862.1"/>
    <property type="molecule type" value="Genomic_DNA"/>
</dbReference>
<keyword evidence="2" id="KW-1185">Reference proteome</keyword>
<dbReference type="Proteomes" id="UP001143856">
    <property type="component" value="Unassembled WGS sequence"/>
</dbReference>
<evidence type="ECO:0000313" key="2">
    <source>
        <dbReference type="Proteomes" id="UP001143856"/>
    </source>
</evidence>
<sequence length="117" mass="12470">MLGPRSGMLAEALSAGQAEPREGDSSIHGRCADSTATWAAGLPDMIPRILLGRSDVDSLADTVLRIVQSGSPARRRRHWAESKTKCLSLNLALMARLHPNPISATQSPFSIAPSRPS</sequence>
<name>A0ACC1NRA9_9PEZI</name>
<proteinExistence type="predicted"/>
<protein>
    <submittedName>
        <fullName evidence="1">Uncharacterized protein</fullName>
    </submittedName>
</protein>
<reference evidence="1" key="1">
    <citation type="submission" date="2022-10" db="EMBL/GenBank/DDBJ databases">
        <title>Genome Sequence of Xylaria curta.</title>
        <authorList>
            <person name="Buettner E."/>
        </authorList>
    </citation>
    <scope>NUCLEOTIDE SEQUENCE</scope>
    <source>
        <strain evidence="1">Babe10</strain>
    </source>
</reference>
<organism evidence="1 2">
    <name type="scientific">Xylaria curta</name>
    <dbReference type="NCBI Taxonomy" id="42375"/>
    <lineage>
        <taxon>Eukaryota</taxon>
        <taxon>Fungi</taxon>
        <taxon>Dikarya</taxon>
        <taxon>Ascomycota</taxon>
        <taxon>Pezizomycotina</taxon>
        <taxon>Sordariomycetes</taxon>
        <taxon>Xylariomycetidae</taxon>
        <taxon>Xylariales</taxon>
        <taxon>Xylariaceae</taxon>
        <taxon>Xylaria</taxon>
    </lineage>
</organism>
<evidence type="ECO:0000313" key="1">
    <source>
        <dbReference type="EMBL" id="KAJ2981862.1"/>
    </source>
</evidence>
<comment type="caution">
    <text evidence="1">The sequence shown here is derived from an EMBL/GenBank/DDBJ whole genome shotgun (WGS) entry which is preliminary data.</text>
</comment>
<gene>
    <name evidence="1" type="ORF">NUW58_g6581</name>
</gene>